<evidence type="ECO:0000313" key="3">
    <source>
        <dbReference type="Proteomes" id="UP000823201"/>
    </source>
</evidence>
<keyword evidence="1" id="KW-1133">Transmembrane helix</keyword>
<keyword evidence="1" id="KW-0472">Membrane</keyword>
<dbReference type="Proteomes" id="UP000823201">
    <property type="component" value="Unassembled WGS sequence"/>
</dbReference>
<dbReference type="PANTHER" id="PTHR40031:SF1">
    <property type="entry name" value="MEMBRANE-BOUND METAL-DEPENDENT HYDROLASE"/>
    <property type="match status" value="1"/>
</dbReference>
<evidence type="ECO:0000256" key="1">
    <source>
        <dbReference type="SAM" id="Phobius"/>
    </source>
</evidence>
<name>A0ABS2QD90_9BACL</name>
<keyword evidence="3" id="KW-1185">Reference proteome</keyword>
<proteinExistence type="predicted"/>
<dbReference type="InterPro" id="IPR053170">
    <property type="entry name" value="Transcription_regulator"/>
</dbReference>
<gene>
    <name evidence="2" type="ORF">JOC27_002603</name>
</gene>
<sequence length="327" mass="37135">MDTATHIVMGIGLAGLATLDPVVASDPTTFQAVVIGATVGSVIPDIDTILKLKNNAVYLRNHRGLTHSLPFTALWPFLLTLMLSSFFPAVHAPTLFFWTLFAVFLHVFVDIFNAYGTQAIRPISNRWIALGIINIFDPFIFSLHIMGFIIWSTAGHPGITFATIYAILIVYYLLRTLQHHRTLAAVRRQLPGLTKVYLSPTMRWSHYHLAAESNNRFYVGKMDGMILHLIDSFKKHTIDSQNEWIQTAMLDKNVRAFLSFSPIYQWSVVQRKELTVVQFTDLRYFSKGMYPFTATVWVANATIQSSYTGWVFSEQKLRKKLALAQTK</sequence>
<comment type="caution">
    <text evidence="2">The sequence shown here is derived from an EMBL/GenBank/DDBJ whole genome shotgun (WGS) entry which is preliminary data.</text>
</comment>
<dbReference type="InterPro" id="IPR007404">
    <property type="entry name" value="YdjM-like"/>
</dbReference>
<feature type="transmembrane region" description="Helical" evidence="1">
    <location>
        <begin position="69"/>
        <end position="89"/>
    </location>
</feature>
<feature type="transmembrane region" description="Helical" evidence="1">
    <location>
        <begin position="127"/>
        <end position="151"/>
    </location>
</feature>
<dbReference type="PANTHER" id="PTHR40031">
    <property type="entry name" value="HYPOTHETICAL MEMBRANE SPANNING PROTEIN"/>
    <property type="match status" value="1"/>
</dbReference>
<protein>
    <submittedName>
        <fullName evidence="2">Inner membrane protein</fullName>
    </submittedName>
</protein>
<keyword evidence="1" id="KW-0812">Transmembrane</keyword>
<accession>A0ABS2QD90</accession>
<feature type="transmembrane region" description="Helical" evidence="1">
    <location>
        <begin position="157"/>
        <end position="174"/>
    </location>
</feature>
<dbReference type="EMBL" id="JAFBEV010000035">
    <property type="protein sequence ID" value="MBM7659109.1"/>
    <property type="molecule type" value="Genomic_DNA"/>
</dbReference>
<evidence type="ECO:0000313" key="2">
    <source>
        <dbReference type="EMBL" id="MBM7659109.1"/>
    </source>
</evidence>
<dbReference type="RefSeq" id="WP_205007653.1">
    <property type="nucleotide sequence ID" value="NZ_CBCRXA010000034.1"/>
</dbReference>
<reference evidence="2 3" key="1">
    <citation type="submission" date="2021-01" db="EMBL/GenBank/DDBJ databases">
        <title>Genomic Encyclopedia of Type Strains, Phase IV (KMG-IV): sequencing the most valuable type-strain genomes for metagenomic binning, comparative biology and taxonomic classification.</title>
        <authorList>
            <person name="Goeker M."/>
        </authorList>
    </citation>
    <scope>NUCLEOTIDE SEQUENCE [LARGE SCALE GENOMIC DNA]</scope>
    <source>
        <strain evidence="2 3">DSM 100968</strain>
    </source>
</reference>
<organism evidence="2 3">
    <name type="scientific">Sporolactobacillus spathodeae</name>
    <dbReference type="NCBI Taxonomy" id="1465502"/>
    <lineage>
        <taxon>Bacteria</taxon>
        <taxon>Bacillati</taxon>
        <taxon>Bacillota</taxon>
        <taxon>Bacilli</taxon>
        <taxon>Bacillales</taxon>
        <taxon>Sporolactobacillaceae</taxon>
        <taxon>Sporolactobacillus</taxon>
    </lineage>
</organism>
<dbReference type="Pfam" id="PF04307">
    <property type="entry name" value="YdjM"/>
    <property type="match status" value="1"/>
</dbReference>
<feature type="transmembrane region" description="Helical" evidence="1">
    <location>
        <begin position="95"/>
        <end position="115"/>
    </location>
</feature>